<dbReference type="RefSeq" id="WP_172179028.1">
    <property type="nucleotide sequence ID" value="NZ_WOEZ01000336.1"/>
</dbReference>
<comment type="caution">
    <text evidence="2">The sequence shown here is derived from an EMBL/GenBank/DDBJ whole genome shotgun (WGS) entry which is preliminary data.</text>
</comment>
<dbReference type="AlphaFoldDB" id="A0A972NZA8"/>
<evidence type="ECO:0000313" key="3">
    <source>
        <dbReference type="Proteomes" id="UP000655523"/>
    </source>
</evidence>
<keyword evidence="3" id="KW-1185">Reference proteome</keyword>
<evidence type="ECO:0000313" key="2">
    <source>
        <dbReference type="EMBL" id="NPT62561.1"/>
    </source>
</evidence>
<evidence type="ECO:0000259" key="1">
    <source>
        <dbReference type="Pfam" id="PF02627"/>
    </source>
</evidence>
<protein>
    <submittedName>
        <fullName evidence="2">Carboxymuconolactone decarboxylase family protein</fullName>
    </submittedName>
</protein>
<sequence>MSRIELPAVSSLSEDQKQQYDRFPANVTLALLRTTGSASGYLSLGGSFPRGAIGNKDREMIILRVGALSRSPYERMQHLPLARQAGWRDAEIAAIEAGHSSDARSQAILRFVDECVRDIKVGAQTFADVRAFFSETQMAELTLLIGHYMMTARFLETLEVPLDDAATSWDKI</sequence>
<dbReference type="Gene3D" id="1.20.1290.10">
    <property type="entry name" value="AhpD-like"/>
    <property type="match status" value="1"/>
</dbReference>
<proteinExistence type="predicted"/>
<gene>
    <name evidence="2" type="ORF">GNZ13_50815</name>
</gene>
<feature type="domain" description="Carboxymuconolactone decarboxylase-like" evidence="1">
    <location>
        <begin position="48"/>
        <end position="108"/>
    </location>
</feature>
<dbReference type="Pfam" id="PF02627">
    <property type="entry name" value="CMD"/>
    <property type="match status" value="1"/>
</dbReference>
<dbReference type="PANTHER" id="PTHR34846:SF11">
    <property type="entry name" value="4-CARBOXYMUCONOLACTONE DECARBOXYLASE FAMILY PROTEIN (AFU_ORTHOLOGUE AFUA_6G11590)"/>
    <property type="match status" value="1"/>
</dbReference>
<accession>A0A972NZA8</accession>
<reference evidence="2 3" key="1">
    <citation type="submission" date="2019-11" db="EMBL/GenBank/DDBJ databases">
        <title>Metabolism of dissolved organic matter in forest soils.</title>
        <authorList>
            <person name="Cyle K.T."/>
            <person name="Wilhelm R.C."/>
            <person name="Martinez C.E."/>
        </authorList>
    </citation>
    <scope>NUCLEOTIDE SEQUENCE [LARGE SCALE GENOMIC DNA]</scope>
    <source>
        <strain evidence="2 3">5N</strain>
    </source>
</reference>
<name>A0A972NZA8_9BURK</name>
<dbReference type="GO" id="GO:0051920">
    <property type="term" value="F:peroxiredoxin activity"/>
    <property type="evidence" value="ECO:0007669"/>
    <property type="project" value="InterPro"/>
</dbReference>
<dbReference type="InterPro" id="IPR003779">
    <property type="entry name" value="CMD-like"/>
</dbReference>
<organism evidence="2 3">
    <name type="scientific">Paraburkholderia elongata</name>
    <dbReference type="NCBI Taxonomy" id="2675747"/>
    <lineage>
        <taxon>Bacteria</taxon>
        <taxon>Pseudomonadati</taxon>
        <taxon>Pseudomonadota</taxon>
        <taxon>Betaproteobacteria</taxon>
        <taxon>Burkholderiales</taxon>
        <taxon>Burkholderiaceae</taxon>
        <taxon>Paraburkholderia</taxon>
    </lineage>
</organism>
<dbReference type="EMBL" id="WOEZ01000336">
    <property type="protein sequence ID" value="NPT62561.1"/>
    <property type="molecule type" value="Genomic_DNA"/>
</dbReference>
<dbReference type="PANTHER" id="PTHR34846">
    <property type="entry name" value="4-CARBOXYMUCONOLACTONE DECARBOXYLASE FAMILY PROTEIN (AFU_ORTHOLOGUE AFUA_6G11590)"/>
    <property type="match status" value="1"/>
</dbReference>
<dbReference type="InterPro" id="IPR029032">
    <property type="entry name" value="AhpD-like"/>
</dbReference>
<dbReference type="SUPFAM" id="SSF69118">
    <property type="entry name" value="AhpD-like"/>
    <property type="match status" value="1"/>
</dbReference>
<dbReference type="Proteomes" id="UP000655523">
    <property type="component" value="Unassembled WGS sequence"/>
</dbReference>